<keyword evidence="2" id="KW-0808">Transferase</keyword>
<organism evidence="2 3">
    <name type="scientific">Peredibacter starrii</name>
    <dbReference type="NCBI Taxonomy" id="28202"/>
    <lineage>
        <taxon>Bacteria</taxon>
        <taxon>Pseudomonadati</taxon>
        <taxon>Bdellovibrionota</taxon>
        <taxon>Bacteriovoracia</taxon>
        <taxon>Bacteriovoracales</taxon>
        <taxon>Bacteriovoracaceae</taxon>
        <taxon>Peredibacter</taxon>
    </lineage>
</organism>
<dbReference type="Proteomes" id="UP001324634">
    <property type="component" value="Chromosome"/>
</dbReference>
<sequence length="150" mass="17378">MEDTKPLVFKEAKKEEEVVNLSKFDIQAFTDTQDFSWSLDNIKKEVKTGWKLFSVTTDEEIVAAVLMRKDGDTLFTKNTPIKMAFQGNGFSHQIKNFYEEEAKKQQIRRVVNYCPVDNFRMIALNESHGYKRTGNAFGVSNNIIEWVKVL</sequence>
<accession>A0AAX4HJL5</accession>
<dbReference type="RefSeq" id="WP_321390022.1">
    <property type="nucleotide sequence ID" value="NZ_CP139487.1"/>
</dbReference>
<dbReference type="InterPro" id="IPR016181">
    <property type="entry name" value="Acyl_CoA_acyltransferase"/>
</dbReference>
<keyword evidence="2" id="KW-0012">Acyltransferase</keyword>
<reference evidence="2 3" key="1">
    <citation type="submission" date="2023-11" db="EMBL/GenBank/DDBJ databases">
        <title>Peredibacter starrii A3.12.</title>
        <authorList>
            <person name="Mitchell R.J."/>
        </authorList>
    </citation>
    <scope>NUCLEOTIDE SEQUENCE [LARGE SCALE GENOMIC DNA]</scope>
    <source>
        <strain evidence="2 3">A3.12</strain>
    </source>
</reference>
<dbReference type="GO" id="GO:0016747">
    <property type="term" value="F:acyltransferase activity, transferring groups other than amino-acyl groups"/>
    <property type="evidence" value="ECO:0007669"/>
    <property type="project" value="InterPro"/>
</dbReference>
<evidence type="ECO:0000313" key="3">
    <source>
        <dbReference type="Proteomes" id="UP001324634"/>
    </source>
</evidence>
<dbReference type="SUPFAM" id="SSF55729">
    <property type="entry name" value="Acyl-CoA N-acyltransferases (Nat)"/>
    <property type="match status" value="1"/>
</dbReference>
<gene>
    <name evidence="2" type="ORF">SOO65_11920</name>
</gene>
<dbReference type="EC" id="2.3.1.-" evidence="2"/>
<evidence type="ECO:0000259" key="1">
    <source>
        <dbReference type="PROSITE" id="PS51186"/>
    </source>
</evidence>
<dbReference type="KEGG" id="psti:SOO65_11920"/>
<feature type="domain" description="N-acetyltransferase" evidence="1">
    <location>
        <begin position="7"/>
        <end position="150"/>
    </location>
</feature>
<keyword evidence="3" id="KW-1185">Reference proteome</keyword>
<protein>
    <submittedName>
        <fullName evidence="2">GNAT family N-acetyltransferase</fullName>
        <ecNumber evidence="2">2.3.1.-</ecNumber>
    </submittedName>
</protein>
<proteinExistence type="predicted"/>
<dbReference type="AlphaFoldDB" id="A0AAX4HJL5"/>
<dbReference type="Gene3D" id="3.40.630.30">
    <property type="match status" value="1"/>
</dbReference>
<dbReference type="InterPro" id="IPR000182">
    <property type="entry name" value="GNAT_dom"/>
</dbReference>
<evidence type="ECO:0000313" key="2">
    <source>
        <dbReference type="EMBL" id="WPU63394.1"/>
    </source>
</evidence>
<name>A0AAX4HJL5_9BACT</name>
<dbReference type="EMBL" id="CP139487">
    <property type="protein sequence ID" value="WPU63394.1"/>
    <property type="molecule type" value="Genomic_DNA"/>
</dbReference>
<dbReference type="PROSITE" id="PS51186">
    <property type="entry name" value="GNAT"/>
    <property type="match status" value="1"/>
</dbReference>